<evidence type="ECO:0000313" key="14">
    <source>
        <dbReference type="Proteomes" id="UP000046947"/>
    </source>
</evidence>
<evidence type="ECO:0000313" key="4">
    <source>
        <dbReference type="EMBL" id="CFS09488.1"/>
    </source>
</evidence>
<protein>
    <submittedName>
        <fullName evidence="9">Uncharacterized protein</fullName>
    </submittedName>
</protein>
<dbReference type="Proteomes" id="UP000046947">
    <property type="component" value="Unassembled WGS sequence"/>
</dbReference>
<dbReference type="EMBL" id="CFOE01000238">
    <property type="protein sequence ID" value="CFE39638.1"/>
    <property type="molecule type" value="Genomic_DNA"/>
</dbReference>
<evidence type="ECO:0000313" key="3">
    <source>
        <dbReference type="EMBL" id="CFE46597.1"/>
    </source>
</evidence>
<dbReference type="Proteomes" id="UP000039021">
    <property type="component" value="Unassembled WGS sequence"/>
</dbReference>
<dbReference type="EMBL" id="CNFT01000129">
    <property type="protein sequence ID" value="CKR16898.1"/>
    <property type="molecule type" value="Genomic_DNA"/>
</dbReference>
<organism evidence="9 10">
    <name type="scientific">Mycobacterium tuberculosis</name>
    <dbReference type="NCBI Taxonomy" id="1773"/>
    <lineage>
        <taxon>Bacteria</taxon>
        <taxon>Bacillati</taxon>
        <taxon>Actinomycetota</taxon>
        <taxon>Actinomycetes</taxon>
        <taxon>Mycobacteriales</taxon>
        <taxon>Mycobacteriaceae</taxon>
        <taxon>Mycobacterium</taxon>
        <taxon>Mycobacterium tuberculosis complex</taxon>
    </lineage>
</organism>
<dbReference type="Proteomes" id="UP000044938">
    <property type="component" value="Unassembled WGS sequence"/>
</dbReference>
<proteinExistence type="predicted"/>
<accession>A0A655EKL9</accession>
<reference evidence="10 11" key="1">
    <citation type="submission" date="2015-03" db="EMBL/GenBank/DDBJ databases">
        <authorList>
            <consortium name="Pathogen Informatics"/>
        </authorList>
    </citation>
    <scope>NUCLEOTIDE SEQUENCE [LARGE SCALE GENOMIC DNA]</scope>
    <source>
        <strain evidence="5 17">Bir 185</strain>
        <strain evidence="4 13">C09601061</strain>
        <strain evidence="6 11">D00501624</strain>
        <strain evidence="2 15">G09901357</strain>
        <strain evidence="3 14">H09601792</strain>
        <strain evidence="8 12">M09401471</strain>
        <strain evidence="10">N09902308</strain>
        <strain evidence="7 16">P00601463</strain>
    </source>
</reference>
<feature type="region of interest" description="Disordered" evidence="1">
    <location>
        <begin position="50"/>
        <end position="71"/>
    </location>
</feature>
<dbReference type="EMBL" id="CSBK01000457">
    <property type="protein sequence ID" value="COX42099.1"/>
    <property type="molecule type" value="Genomic_DNA"/>
</dbReference>
<evidence type="ECO:0000313" key="15">
    <source>
        <dbReference type="Proteomes" id="UP000048289"/>
    </source>
</evidence>
<evidence type="ECO:0000313" key="16">
    <source>
        <dbReference type="Proteomes" id="UP000048600"/>
    </source>
</evidence>
<evidence type="ECO:0000313" key="17">
    <source>
        <dbReference type="Proteomes" id="UP000050164"/>
    </source>
</evidence>
<evidence type="ECO:0000313" key="5">
    <source>
        <dbReference type="EMBL" id="CKR16898.1"/>
    </source>
</evidence>
<gene>
    <name evidence="4" type="ORF">ERS007657_03987</name>
    <name evidence="6" type="ORF">ERS007661_01535</name>
    <name evidence="2" type="ORF">ERS007681_02022</name>
    <name evidence="3" type="ORF">ERS007688_00280</name>
    <name evidence="8" type="ORF">ERS007720_04180</name>
    <name evidence="9" type="ORF">ERS007739_01264</name>
    <name evidence="7" type="ORF">ERS007741_00926</name>
    <name evidence="5" type="ORF">ERS027659_00842</name>
</gene>
<dbReference type="Proteomes" id="UP000048289">
    <property type="component" value="Unassembled WGS sequence"/>
</dbReference>
<dbReference type="EMBL" id="CSAJ01000825">
    <property type="protein sequence ID" value="COX26163.1"/>
    <property type="molecule type" value="Genomic_DNA"/>
</dbReference>
<dbReference type="EMBL" id="CFOH01000023">
    <property type="protein sequence ID" value="CFE46597.1"/>
    <property type="molecule type" value="Genomic_DNA"/>
</dbReference>
<dbReference type="Proteomes" id="UP000048600">
    <property type="component" value="Unassembled WGS sequence"/>
</dbReference>
<dbReference type="EMBL" id="CHKL01000065">
    <property type="protein sequence ID" value="COV90498.1"/>
    <property type="molecule type" value="Genomic_DNA"/>
</dbReference>
<dbReference type="AlphaFoldDB" id="A0A655EKL9"/>
<reference evidence="9" key="2">
    <citation type="submission" date="2015-03" db="EMBL/GenBank/DDBJ databases">
        <authorList>
            <consortium name="Pathogen Informatics"/>
            <person name="Murphy D."/>
        </authorList>
    </citation>
    <scope>NUCLEOTIDE SEQUENCE</scope>
    <source>
        <strain evidence="9">N09902308</strain>
    </source>
</reference>
<evidence type="ECO:0000313" key="12">
    <source>
        <dbReference type="Proteomes" id="UP000044938"/>
    </source>
</evidence>
<dbReference type="Proteomes" id="UP000039217">
    <property type="component" value="Unassembled WGS sequence"/>
</dbReference>
<evidence type="ECO:0000313" key="8">
    <source>
        <dbReference type="EMBL" id="COX26163.1"/>
    </source>
</evidence>
<evidence type="ECO:0000313" key="10">
    <source>
        <dbReference type="Proteomes" id="UP000039021"/>
    </source>
</evidence>
<evidence type="ECO:0000313" key="11">
    <source>
        <dbReference type="Proteomes" id="UP000039217"/>
    </source>
</evidence>
<sequence>MQSAADEAPPGVDNCFGRLPAELEVPILLHGSDIHLGNQLLPAADPTCSQVRVHGSEQPPRGDHIGGVRGGQVNDTVAVGIQRQNQEADQVVEM</sequence>
<dbReference type="EMBL" id="CQQC01000436">
    <property type="protein sequence ID" value="CNV03123.1"/>
    <property type="molecule type" value="Genomic_DNA"/>
</dbReference>
<evidence type="ECO:0000313" key="7">
    <source>
        <dbReference type="EMBL" id="COV90498.1"/>
    </source>
</evidence>
<dbReference type="Proteomes" id="UP000050164">
    <property type="component" value="Unassembled WGS sequence"/>
</dbReference>
<evidence type="ECO:0000313" key="13">
    <source>
        <dbReference type="Proteomes" id="UP000046680"/>
    </source>
</evidence>
<evidence type="ECO:0000256" key="1">
    <source>
        <dbReference type="SAM" id="MobiDB-lite"/>
    </source>
</evidence>
<evidence type="ECO:0000313" key="9">
    <source>
        <dbReference type="EMBL" id="COX42099.1"/>
    </source>
</evidence>
<name>A0A655EKL9_MYCTX</name>
<dbReference type="EMBL" id="CGCX01002257">
    <property type="protein sequence ID" value="CFS09488.1"/>
    <property type="molecule type" value="Genomic_DNA"/>
</dbReference>
<dbReference type="Proteomes" id="UP000046680">
    <property type="component" value="Unassembled WGS sequence"/>
</dbReference>
<evidence type="ECO:0000313" key="6">
    <source>
        <dbReference type="EMBL" id="CNV03123.1"/>
    </source>
</evidence>
<evidence type="ECO:0000313" key="2">
    <source>
        <dbReference type="EMBL" id="CFE39638.1"/>
    </source>
</evidence>